<dbReference type="AlphaFoldDB" id="A0A5J4RL37"/>
<dbReference type="PANTHER" id="PTHR34220">
    <property type="entry name" value="SENSOR HISTIDINE KINASE YPDA"/>
    <property type="match status" value="1"/>
</dbReference>
<comment type="caution">
    <text evidence="3">The sequence shown here is derived from an EMBL/GenBank/DDBJ whole genome shotgun (WGS) entry which is preliminary data.</text>
</comment>
<keyword evidence="1" id="KW-0812">Transmembrane</keyword>
<feature type="transmembrane region" description="Helical" evidence="1">
    <location>
        <begin position="131"/>
        <end position="147"/>
    </location>
</feature>
<dbReference type="InterPro" id="IPR010559">
    <property type="entry name" value="Sig_transdc_His_kin_internal"/>
</dbReference>
<dbReference type="Pfam" id="PF06580">
    <property type="entry name" value="His_kinase"/>
    <property type="match status" value="1"/>
</dbReference>
<dbReference type="GO" id="GO:0000155">
    <property type="term" value="F:phosphorelay sensor kinase activity"/>
    <property type="evidence" value="ECO:0007669"/>
    <property type="project" value="InterPro"/>
</dbReference>
<evidence type="ECO:0000259" key="2">
    <source>
        <dbReference type="Pfam" id="PF06580"/>
    </source>
</evidence>
<dbReference type="PANTHER" id="PTHR34220:SF7">
    <property type="entry name" value="SENSOR HISTIDINE KINASE YPDA"/>
    <property type="match status" value="1"/>
</dbReference>
<keyword evidence="3" id="KW-0418">Kinase</keyword>
<organism evidence="3">
    <name type="scientific">termite gut metagenome</name>
    <dbReference type="NCBI Taxonomy" id="433724"/>
    <lineage>
        <taxon>unclassified sequences</taxon>
        <taxon>metagenomes</taxon>
        <taxon>organismal metagenomes</taxon>
    </lineage>
</organism>
<dbReference type="GO" id="GO:0016020">
    <property type="term" value="C:membrane"/>
    <property type="evidence" value="ECO:0007669"/>
    <property type="project" value="InterPro"/>
</dbReference>
<reference evidence="3" key="1">
    <citation type="submission" date="2019-03" db="EMBL/GenBank/DDBJ databases">
        <title>Single cell metagenomics reveals metabolic interactions within the superorganism composed of flagellate Streblomastix strix and complex community of Bacteroidetes bacteria on its surface.</title>
        <authorList>
            <person name="Treitli S.C."/>
            <person name="Kolisko M."/>
            <person name="Husnik F."/>
            <person name="Keeling P."/>
            <person name="Hampl V."/>
        </authorList>
    </citation>
    <scope>NUCLEOTIDE SEQUENCE</scope>
    <source>
        <strain evidence="3">STM</strain>
    </source>
</reference>
<gene>
    <name evidence="3" type="ORF">EZS27_017100</name>
</gene>
<dbReference type="InterPro" id="IPR050640">
    <property type="entry name" value="Bact_2-comp_sensor_kinase"/>
</dbReference>
<evidence type="ECO:0000256" key="1">
    <source>
        <dbReference type="SAM" id="Phobius"/>
    </source>
</evidence>
<keyword evidence="3" id="KW-0808">Transferase</keyword>
<protein>
    <submittedName>
        <fullName evidence="3">Sensor histidine kinase YpdA</fullName>
        <ecNumber evidence="3">2.7.13.3</ecNumber>
    </submittedName>
</protein>
<dbReference type="EMBL" id="SNRY01000980">
    <property type="protein sequence ID" value="KAA6334597.1"/>
    <property type="molecule type" value="Genomic_DNA"/>
</dbReference>
<name>A0A5J4RL37_9ZZZZ</name>
<feature type="transmembrane region" description="Helical" evidence="1">
    <location>
        <begin position="12"/>
        <end position="34"/>
    </location>
</feature>
<keyword evidence="1" id="KW-0472">Membrane</keyword>
<feature type="transmembrane region" description="Helical" evidence="1">
    <location>
        <begin position="54"/>
        <end position="75"/>
    </location>
</feature>
<dbReference type="EC" id="2.7.13.3" evidence="3"/>
<feature type="domain" description="Signal transduction histidine kinase internal region" evidence="2">
    <location>
        <begin position="168"/>
        <end position="244"/>
    </location>
</feature>
<dbReference type="InterPro" id="IPR036890">
    <property type="entry name" value="HATPase_C_sf"/>
</dbReference>
<dbReference type="Gene3D" id="3.30.565.10">
    <property type="entry name" value="Histidine kinase-like ATPase, C-terminal domain"/>
    <property type="match status" value="1"/>
</dbReference>
<accession>A0A5J4RL37</accession>
<sequence>MQKSPLNYKTAIILALGISLLMNVLFLIMFFYGRDAVLPSEVERVRPEFHISNALMHIFFNFSVTFLLYLLNFKLLKIKRFPQRFKWLFIVLITFICTPALSYICSSIQIQFADLGPYPKQFIHGSMFRDYFIATMVILSSQLIYLSHKQQKTTLENEMLHAEYMKTRFMALKNQVDPHFLFNSLNTLSSLIKMDAGKAQEYVQQLAYVFRYTLQNKEVITLEGELKFTLAYCHLMKIRYGESLQFVQHIDEKYYNYSMVPLSLQTLVENAIKHNVVSNKQPIFITFSTSEKETIKVANPIQPKKNTASGESIGLSNLSERYRLLWNKEITIRNTEGVFEVEIPLIP</sequence>
<proteinExistence type="predicted"/>
<feature type="transmembrane region" description="Helical" evidence="1">
    <location>
        <begin position="87"/>
        <end position="111"/>
    </location>
</feature>
<evidence type="ECO:0000313" key="3">
    <source>
        <dbReference type="EMBL" id="KAA6334597.1"/>
    </source>
</evidence>
<keyword evidence="1" id="KW-1133">Transmembrane helix</keyword>